<feature type="domain" description="Carboxylesterase type B" evidence="5">
    <location>
        <begin position="6"/>
        <end position="503"/>
    </location>
</feature>
<dbReference type="Proteomes" id="UP000749646">
    <property type="component" value="Unassembled WGS sequence"/>
</dbReference>
<evidence type="ECO:0000256" key="1">
    <source>
        <dbReference type="ARBA" id="ARBA00010537"/>
    </source>
</evidence>
<dbReference type="EMBL" id="JAAAHW010006697">
    <property type="protein sequence ID" value="KAF9956320.1"/>
    <property type="molecule type" value="Genomic_DNA"/>
</dbReference>
<gene>
    <name evidence="6" type="ORF">BGZ65_002826</name>
</gene>
<keyword evidence="7" id="KW-1185">Reference proteome</keyword>
<dbReference type="Gene3D" id="3.40.50.1820">
    <property type="entry name" value="alpha/beta hydrolase"/>
    <property type="match status" value="1"/>
</dbReference>
<reference evidence="6" key="1">
    <citation type="journal article" date="2020" name="Fungal Divers.">
        <title>Resolving the Mortierellaceae phylogeny through synthesis of multi-gene phylogenetics and phylogenomics.</title>
        <authorList>
            <person name="Vandepol N."/>
            <person name="Liber J."/>
            <person name="Desiro A."/>
            <person name="Na H."/>
            <person name="Kennedy M."/>
            <person name="Barry K."/>
            <person name="Grigoriev I.V."/>
            <person name="Miller A.N."/>
            <person name="O'Donnell K."/>
            <person name="Stajich J.E."/>
            <person name="Bonito G."/>
        </authorList>
    </citation>
    <scope>NUCLEOTIDE SEQUENCE</scope>
    <source>
        <strain evidence="6">MES-2147</strain>
    </source>
</reference>
<dbReference type="PANTHER" id="PTHR11559">
    <property type="entry name" value="CARBOXYLESTERASE"/>
    <property type="match status" value="1"/>
</dbReference>
<dbReference type="SUPFAM" id="SSF54747">
    <property type="entry name" value="Ribosomal L11/L12e N-terminal domain"/>
    <property type="match status" value="1"/>
</dbReference>
<protein>
    <recommendedName>
        <fullName evidence="5">Carboxylesterase type B domain-containing protein</fullName>
    </recommendedName>
</protein>
<accession>A0A9P6J0F1</accession>
<dbReference type="GO" id="GO:1990904">
    <property type="term" value="C:ribonucleoprotein complex"/>
    <property type="evidence" value="ECO:0007669"/>
    <property type="project" value="UniProtKB-KW"/>
</dbReference>
<dbReference type="InterPro" id="IPR050309">
    <property type="entry name" value="Type-B_Carboxylest/Lipase"/>
</dbReference>
<dbReference type="AlphaFoldDB" id="A0A9P6J0F1"/>
<keyword evidence="3" id="KW-0687">Ribonucleoprotein</keyword>
<sequence>MTSPPRVHIAEQGTVEGSLDPKKRVARFLNIPFGTVLERWRPAAKPEPWTGIRDATKQGPVSPQPKGESRYSRAINTYSDFDFDDNTTVFSERDCLNLNIYVHEDTLKQAQTAESGKKTQEAAVMVYIHGGGYRDGANAMDLYDGCNLVQRSVELGRPVIVVVLNYRLNFLGTFACPELVAELQADPKLTSDYDRAAGNWALMDQRMAFEWVHSHIHTFGGKASNITAFGESVGAVSVNYHLLISQHRGLFHRGIMQSCSMNSAPAVTAEVEGKLYLDYLVDHFNIPKDLSGKEKLDRLRKVSDVELGLAADSNKLRMFTPYIDGTIVPEDVRLWIHKTELYDHGVKAMMVGDTKDEGNMFLDSLGAKSLSAWSKICEKFCPPDEESRTQWEAIYGKVESDADVKRASVKTIEHYVFTYPDYATLRALSKRKDLGAGGFELFQFYFDRSIHAVDAKGKGWGAHHGVDMVFVFGPDLAIESVFTEEEKQLSKQAQAMWILFAHGETTCKELFPARITRPVDDFEYHVQAKEAIVFTANCTIEKENANRQGRLVLDFWEKSEKWVREARNVGGEEGLKKGLLLIAHPSESAWSMPPKLDPNEIKIIYLRATGGEVGASSALAPKIGPLGLSPKK</sequence>
<feature type="non-terminal residue" evidence="6">
    <location>
        <position position="632"/>
    </location>
</feature>
<dbReference type="InterPro" id="IPR029058">
    <property type="entry name" value="AB_hydrolase_fold"/>
</dbReference>
<organism evidence="6 7">
    <name type="scientific">Modicella reniformis</name>
    <dbReference type="NCBI Taxonomy" id="1440133"/>
    <lineage>
        <taxon>Eukaryota</taxon>
        <taxon>Fungi</taxon>
        <taxon>Fungi incertae sedis</taxon>
        <taxon>Mucoromycota</taxon>
        <taxon>Mortierellomycotina</taxon>
        <taxon>Mortierellomycetes</taxon>
        <taxon>Mortierellales</taxon>
        <taxon>Mortierellaceae</taxon>
        <taxon>Modicella</taxon>
    </lineage>
</organism>
<dbReference type="GO" id="GO:0005840">
    <property type="term" value="C:ribosome"/>
    <property type="evidence" value="ECO:0007669"/>
    <property type="project" value="UniProtKB-KW"/>
</dbReference>
<evidence type="ECO:0000256" key="3">
    <source>
        <dbReference type="ARBA" id="ARBA00023274"/>
    </source>
</evidence>
<name>A0A9P6J0F1_9FUNG</name>
<dbReference type="OrthoDB" id="408631at2759"/>
<proteinExistence type="inferred from homology"/>
<dbReference type="Gene3D" id="3.30.1550.10">
    <property type="entry name" value="Ribosomal protein L11/L12, N-terminal domain"/>
    <property type="match status" value="1"/>
</dbReference>
<evidence type="ECO:0000259" key="5">
    <source>
        <dbReference type="Pfam" id="PF00135"/>
    </source>
</evidence>
<feature type="region of interest" description="Disordered" evidence="4">
    <location>
        <begin position="46"/>
        <end position="70"/>
    </location>
</feature>
<evidence type="ECO:0000313" key="6">
    <source>
        <dbReference type="EMBL" id="KAF9956320.1"/>
    </source>
</evidence>
<comment type="caution">
    <text evidence="6">The sequence shown here is derived from an EMBL/GenBank/DDBJ whole genome shotgun (WGS) entry which is preliminary data.</text>
</comment>
<dbReference type="SUPFAM" id="SSF53474">
    <property type="entry name" value="alpha/beta-Hydrolases"/>
    <property type="match status" value="1"/>
</dbReference>
<evidence type="ECO:0000256" key="4">
    <source>
        <dbReference type="SAM" id="MobiDB-lite"/>
    </source>
</evidence>
<dbReference type="InterPro" id="IPR036796">
    <property type="entry name" value="Ribosomal_uL11_N_sf"/>
</dbReference>
<dbReference type="InterPro" id="IPR002018">
    <property type="entry name" value="CarbesteraseB"/>
</dbReference>
<comment type="similarity">
    <text evidence="1">Belongs to the universal ribosomal protein uL11 family.</text>
</comment>
<keyword evidence="2" id="KW-0689">Ribosomal protein</keyword>
<dbReference type="Pfam" id="PF00135">
    <property type="entry name" value="COesterase"/>
    <property type="match status" value="1"/>
</dbReference>
<evidence type="ECO:0000256" key="2">
    <source>
        <dbReference type="ARBA" id="ARBA00022980"/>
    </source>
</evidence>
<evidence type="ECO:0000313" key="7">
    <source>
        <dbReference type="Proteomes" id="UP000749646"/>
    </source>
</evidence>